<evidence type="ECO:0000256" key="1">
    <source>
        <dbReference type="ARBA" id="ARBA00008683"/>
    </source>
</evidence>
<dbReference type="PANTHER" id="PTHR42987:SF6">
    <property type="entry name" value="PROTEINASE IV"/>
    <property type="match status" value="1"/>
</dbReference>
<reference evidence="7 8" key="1">
    <citation type="submission" date="2015-01" db="EMBL/GenBank/DDBJ databases">
        <title>Ahrensia donghaiensis sp. nov., a novel dimethylsulphoniopropionate-cleavage bacterium isolated from seawater and emended descriptions of the genus Ahrensia and Ahrensia kielensis.</title>
        <authorList>
            <person name="Liu J."/>
        </authorList>
    </citation>
    <scope>NUCLEOTIDE SEQUENCE [LARGE SCALE GENOMIC DNA]</scope>
    <source>
        <strain evidence="7 8">LZD062</strain>
    </source>
</reference>
<dbReference type="InterPro" id="IPR029045">
    <property type="entry name" value="ClpP/crotonase-like_dom_sf"/>
</dbReference>
<dbReference type="PATRIC" id="fig|1514904.3.peg.3209"/>
<dbReference type="RefSeq" id="WP_053998427.1">
    <property type="nucleotide sequence ID" value="NZ_JXMU01000007.1"/>
</dbReference>
<evidence type="ECO:0000259" key="6">
    <source>
        <dbReference type="Pfam" id="PF01343"/>
    </source>
</evidence>
<gene>
    <name evidence="7" type="ORF">SU32_05925</name>
</gene>
<proteinExistence type="inferred from homology"/>
<dbReference type="InterPro" id="IPR004635">
    <property type="entry name" value="Pept_S49_SppA"/>
</dbReference>
<dbReference type="NCBIfam" id="TIGR00706">
    <property type="entry name" value="SppA_dom"/>
    <property type="match status" value="1"/>
</dbReference>
<protein>
    <submittedName>
        <fullName evidence="7">Clp protease</fullName>
    </submittedName>
</protein>
<keyword evidence="3" id="KW-0378">Hydrolase</keyword>
<evidence type="ECO:0000256" key="2">
    <source>
        <dbReference type="ARBA" id="ARBA00022670"/>
    </source>
</evidence>
<dbReference type="GO" id="GO:0008236">
    <property type="term" value="F:serine-type peptidase activity"/>
    <property type="evidence" value="ECO:0007669"/>
    <property type="project" value="UniProtKB-KW"/>
</dbReference>
<keyword evidence="5" id="KW-0472">Membrane</keyword>
<dbReference type="CDD" id="cd07023">
    <property type="entry name" value="S49_Sppa_N_C"/>
    <property type="match status" value="1"/>
</dbReference>
<evidence type="ECO:0000256" key="3">
    <source>
        <dbReference type="ARBA" id="ARBA00022801"/>
    </source>
</evidence>
<accession>A0A0N1J6I6</accession>
<dbReference type="AlphaFoldDB" id="A0A0N1J6I6"/>
<dbReference type="OrthoDB" id="9764363at2"/>
<comment type="similarity">
    <text evidence="1">Belongs to the peptidase S49 family.</text>
</comment>
<dbReference type="Pfam" id="PF01343">
    <property type="entry name" value="Peptidase_S49"/>
    <property type="match status" value="1"/>
</dbReference>
<dbReference type="InterPro" id="IPR002142">
    <property type="entry name" value="Peptidase_S49"/>
</dbReference>
<keyword evidence="2 7" id="KW-0645">Protease</keyword>
<dbReference type="Gene3D" id="6.20.330.10">
    <property type="match status" value="1"/>
</dbReference>
<keyword evidence="8" id="KW-1185">Reference proteome</keyword>
<keyword evidence="5" id="KW-0812">Transmembrane</keyword>
<keyword evidence="4" id="KW-0720">Serine protease</keyword>
<dbReference type="InterPro" id="IPR047272">
    <property type="entry name" value="S49_SppA_C"/>
</dbReference>
<dbReference type="GO" id="GO:0006508">
    <property type="term" value="P:proteolysis"/>
    <property type="evidence" value="ECO:0007669"/>
    <property type="project" value="UniProtKB-KW"/>
</dbReference>
<dbReference type="Gene3D" id="3.90.226.10">
    <property type="entry name" value="2-enoyl-CoA Hydratase, Chain A, domain 1"/>
    <property type="match status" value="1"/>
</dbReference>
<comment type="caution">
    <text evidence="7">The sequence shown here is derived from an EMBL/GenBank/DDBJ whole genome shotgun (WGS) entry which is preliminary data.</text>
</comment>
<evidence type="ECO:0000256" key="4">
    <source>
        <dbReference type="ARBA" id="ARBA00022825"/>
    </source>
</evidence>
<organism evidence="7 8">
    <name type="scientific">Ahrensia marina</name>
    <dbReference type="NCBI Taxonomy" id="1514904"/>
    <lineage>
        <taxon>Bacteria</taxon>
        <taxon>Pseudomonadati</taxon>
        <taxon>Pseudomonadota</taxon>
        <taxon>Alphaproteobacteria</taxon>
        <taxon>Hyphomicrobiales</taxon>
        <taxon>Ahrensiaceae</taxon>
        <taxon>Ahrensia</taxon>
    </lineage>
</organism>
<feature type="domain" description="Peptidase S49" evidence="6">
    <location>
        <begin position="108"/>
        <end position="253"/>
    </location>
</feature>
<dbReference type="PANTHER" id="PTHR42987">
    <property type="entry name" value="PEPTIDASE S49"/>
    <property type="match status" value="1"/>
</dbReference>
<sequence>MQADDIIDRQRLRRKVTFWRIVAILIAVLGVVWAATYFTNNDETGGFTYNHIAKVKINGTIFEDEDLLERLEDIEENDFVKGVILSIDSPGGTTVGGEAIFEAVRKIAEKKPVVAQVGTLAASAGYMIASATDQIVARKSSIVGSIGVIFQYPNFEGLLDNLGVDMRSIKSSPLKAEPNFYGNTPPEAEAMIERMILDSYDWFKGIVTERRGFDPQETAQLADGSVFTGRQALENGLVDQLGGEDVARNWLTEQGLDEELDTKLWKKKPERSNFLIPGAAVTWIMKQIGLESLSQPIAEQFERRLMLDGLLSIWHVQSADQNE</sequence>
<feature type="transmembrane region" description="Helical" evidence="5">
    <location>
        <begin position="18"/>
        <end position="38"/>
    </location>
</feature>
<dbReference type="Proteomes" id="UP000038011">
    <property type="component" value="Unassembled WGS sequence"/>
</dbReference>
<evidence type="ECO:0000313" key="7">
    <source>
        <dbReference type="EMBL" id="KPB01901.1"/>
    </source>
</evidence>
<name>A0A0N1J6I6_9HYPH</name>
<keyword evidence="5" id="KW-1133">Transmembrane helix</keyword>
<evidence type="ECO:0000313" key="8">
    <source>
        <dbReference type="Proteomes" id="UP000038011"/>
    </source>
</evidence>
<dbReference type="EMBL" id="JXMU01000007">
    <property type="protein sequence ID" value="KPB01901.1"/>
    <property type="molecule type" value="Genomic_DNA"/>
</dbReference>
<dbReference type="STRING" id="1514904.SU32_05925"/>
<evidence type="ECO:0000256" key="5">
    <source>
        <dbReference type="SAM" id="Phobius"/>
    </source>
</evidence>
<dbReference type="SUPFAM" id="SSF52096">
    <property type="entry name" value="ClpP/crotonase"/>
    <property type="match status" value="1"/>
</dbReference>